<organism evidence="1 2">
    <name type="scientific">Melastoma candidum</name>
    <dbReference type="NCBI Taxonomy" id="119954"/>
    <lineage>
        <taxon>Eukaryota</taxon>
        <taxon>Viridiplantae</taxon>
        <taxon>Streptophyta</taxon>
        <taxon>Embryophyta</taxon>
        <taxon>Tracheophyta</taxon>
        <taxon>Spermatophyta</taxon>
        <taxon>Magnoliopsida</taxon>
        <taxon>eudicotyledons</taxon>
        <taxon>Gunneridae</taxon>
        <taxon>Pentapetalae</taxon>
        <taxon>rosids</taxon>
        <taxon>malvids</taxon>
        <taxon>Myrtales</taxon>
        <taxon>Melastomataceae</taxon>
        <taxon>Melastomatoideae</taxon>
        <taxon>Melastomateae</taxon>
        <taxon>Melastoma</taxon>
    </lineage>
</organism>
<evidence type="ECO:0000313" key="2">
    <source>
        <dbReference type="Proteomes" id="UP001057402"/>
    </source>
</evidence>
<dbReference type="EMBL" id="CM042890">
    <property type="protein sequence ID" value="KAI4311605.1"/>
    <property type="molecule type" value="Genomic_DNA"/>
</dbReference>
<protein>
    <submittedName>
        <fullName evidence="1">Uncharacterized protein</fullName>
    </submittedName>
</protein>
<reference evidence="2" key="1">
    <citation type="journal article" date="2023" name="Front. Plant Sci.">
        <title>Chromosomal-level genome assembly of Melastoma candidum provides insights into trichome evolution.</title>
        <authorList>
            <person name="Zhong Y."/>
            <person name="Wu W."/>
            <person name="Sun C."/>
            <person name="Zou P."/>
            <person name="Liu Y."/>
            <person name="Dai S."/>
            <person name="Zhou R."/>
        </authorList>
    </citation>
    <scope>NUCLEOTIDE SEQUENCE [LARGE SCALE GENOMIC DNA]</scope>
</reference>
<dbReference type="Proteomes" id="UP001057402">
    <property type="component" value="Chromosome 11"/>
</dbReference>
<keyword evidence="2" id="KW-1185">Reference proteome</keyword>
<proteinExistence type="predicted"/>
<sequence>MPSSLHPLPYPGDSYYECETVLSIEEWPTEKMTPEQLVWLYTITLTFIGLKIILRKNCRRSGSITVRLFAEEHSELLDVVGLVMTVLGDRFYWLLEINPDVRVGEVAKLAPPRIKTTRESTAVESSSSRSAPQQHFGSIQAVGRDIEEG</sequence>
<name>A0ACB9LJC9_9MYRT</name>
<comment type="caution">
    <text evidence="1">The sequence shown here is derived from an EMBL/GenBank/DDBJ whole genome shotgun (WGS) entry which is preliminary data.</text>
</comment>
<evidence type="ECO:0000313" key="1">
    <source>
        <dbReference type="EMBL" id="KAI4311605.1"/>
    </source>
</evidence>
<accession>A0ACB9LJC9</accession>
<gene>
    <name evidence="1" type="ORF">MLD38_036488</name>
</gene>